<sequence>MRPNRPYVPARGRKSGPAGQRQRTETDISTTSRQRKDLMNLTYTRSERTTGQYLRDHKVGDSQVDLPALRVSFLYPHRTPPPEL</sequence>
<proteinExistence type="predicted"/>
<comment type="caution">
    <text evidence="1">The sequence shown here is derived from an EMBL/GenBank/DDBJ whole genome shotgun (WGS) entry which is preliminary data.</text>
</comment>
<dbReference type="Proteomes" id="UP001157502">
    <property type="component" value="Chromosome 23"/>
</dbReference>
<dbReference type="EMBL" id="CM055750">
    <property type="protein sequence ID" value="KAJ7993922.1"/>
    <property type="molecule type" value="Genomic_DNA"/>
</dbReference>
<evidence type="ECO:0000313" key="2">
    <source>
        <dbReference type="Proteomes" id="UP001157502"/>
    </source>
</evidence>
<name>A0ACC2FRD4_DALPE</name>
<gene>
    <name evidence="1" type="ORF">DPEC_G00259710</name>
</gene>
<keyword evidence="2" id="KW-1185">Reference proteome</keyword>
<accession>A0ACC2FRD4</accession>
<reference evidence="1" key="1">
    <citation type="submission" date="2021-05" db="EMBL/GenBank/DDBJ databases">
        <authorList>
            <person name="Pan Q."/>
            <person name="Jouanno E."/>
            <person name="Zahm M."/>
            <person name="Klopp C."/>
            <person name="Cabau C."/>
            <person name="Louis A."/>
            <person name="Berthelot C."/>
            <person name="Parey E."/>
            <person name="Roest Crollius H."/>
            <person name="Montfort J."/>
            <person name="Robinson-Rechavi M."/>
            <person name="Bouchez O."/>
            <person name="Lampietro C."/>
            <person name="Lopez Roques C."/>
            <person name="Donnadieu C."/>
            <person name="Postlethwait J."/>
            <person name="Bobe J."/>
            <person name="Dillon D."/>
            <person name="Chandos A."/>
            <person name="von Hippel F."/>
            <person name="Guiguen Y."/>
        </authorList>
    </citation>
    <scope>NUCLEOTIDE SEQUENCE</scope>
    <source>
        <strain evidence="1">YG-Jan2019</strain>
    </source>
</reference>
<evidence type="ECO:0000313" key="1">
    <source>
        <dbReference type="EMBL" id="KAJ7993922.1"/>
    </source>
</evidence>
<protein>
    <submittedName>
        <fullName evidence="1">Uncharacterized protein</fullName>
    </submittedName>
</protein>
<organism evidence="1 2">
    <name type="scientific">Dallia pectoralis</name>
    <name type="common">Alaska blackfish</name>
    <dbReference type="NCBI Taxonomy" id="75939"/>
    <lineage>
        <taxon>Eukaryota</taxon>
        <taxon>Metazoa</taxon>
        <taxon>Chordata</taxon>
        <taxon>Craniata</taxon>
        <taxon>Vertebrata</taxon>
        <taxon>Euteleostomi</taxon>
        <taxon>Actinopterygii</taxon>
        <taxon>Neopterygii</taxon>
        <taxon>Teleostei</taxon>
        <taxon>Protacanthopterygii</taxon>
        <taxon>Esociformes</taxon>
        <taxon>Umbridae</taxon>
        <taxon>Dallia</taxon>
    </lineage>
</organism>